<dbReference type="SUPFAM" id="SSF48452">
    <property type="entry name" value="TPR-like"/>
    <property type="match status" value="2"/>
</dbReference>
<evidence type="ECO:0000313" key="1">
    <source>
        <dbReference type="EMBL" id="KRO62966.1"/>
    </source>
</evidence>
<accession>A0A0R2RKN2</accession>
<dbReference type="Gene3D" id="1.25.40.10">
    <property type="entry name" value="Tetratricopeptide repeat domain"/>
    <property type="match status" value="2"/>
</dbReference>
<proteinExistence type="predicted"/>
<dbReference type="InterPro" id="IPR019734">
    <property type="entry name" value="TPR_rpt"/>
</dbReference>
<evidence type="ECO:0000313" key="2">
    <source>
        <dbReference type="Proteomes" id="UP000051269"/>
    </source>
</evidence>
<evidence type="ECO:0008006" key="3">
    <source>
        <dbReference type="Google" id="ProtNLM"/>
    </source>
</evidence>
<organism evidence="1 2">
    <name type="scientific">Verrucomicrobia subdivision 6 bacterium BACL9 MAG-120507-bin52</name>
    <dbReference type="NCBI Taxonomy" id="1655590"/>
    <lineage>
        <taxon>Bacteria</taxon>
        <taxon>Pseudomonadati</taxon>
        <taxon>Verrucomicrobiota</taxon>
        <taxon>Verrucomicrobiia</taxon>
        <taxon>Verrucomicrobiales</taxon>
        <taxon>Verrucomicrobia subdivision 6</taxon>
    </lineage>
</organism>
<gene>
    <name evidence="1" type="ORF">ABR82_09220</name>
</gene>
<dbReference type="Proteomes" id="UP000051269">
    <property type="component" value="Unassembled WGS sequence"/>
</dbReference>
<reference evidence="1 2" key="1">
    <citation type="submission" date="2015-10" db="EMBL/GenBank/DDBJ databases">
        <title>Metagenome-Assembled Genomes uncover a global brackish microbiome.</title>
        <authorList>
            <person name="Hugerth L.W."/>
            <person name="Larsson J."/>
            <person name="Alneberg J."/>
            <person name="Lindh M.V."/>
            <person name="Legrand C."/>
            <person name="Pinhassi J."/>
            <person name="Andersson A.F."/>
        </authorList>
    </citation>
    <scope>NUCLEOTIDE SEQUENCE [LARGE SCALE GENOMIC DNA]</scope>
    <source>
        <strain evidence="1">BACL18 MAG-120507-bin52</strain>
    </source>
</reference>
<dbReference type="AlphaFoldDB" id="A0A0R2RKN2"/>
<comment type="caution">
    <text evidence="1">The sequence shown here is derived from an EMBL/GenBank/DDBJ whole genome shotgun (WGS) entry which is preliminary data.</text>
</comment>
<dbReference type="InterPro" id="IPR011990">
    <property type="entry name" value="TPR-like_helical_dom_sf"/>
</dbReference>
<protein>
    <recommendedName>
        <fullName evidence="3">Tetratricopeptide repeat protein</fullName>
    </recommendedName>
</protein>
<sequence>MGRIEGVKFFQWALVGFLILGGVWAEEAPKEEKKEEVKLDAAEQVKLGRGMAFQGFAAEQQEAWGPARDLYSAALVKAPEIPWIWLRRGFCEIKLQDETAAQQDFAKAVSLGISKEKSDAVNDLQFLITLRSKAGPLAEFRDAKATVVLARKLVELDRTTDFVLLEAACLAESEQYLRAQELLLGRIKEVEDGEEKAKLQAAVEMFRTQSKFGPALEGLELEKEGKYLEAMDRYTVVLDQAPETAWVLVRRAYCLAKTGDPSGAKADLRRSMRLLPETATDRITVAWAKANCPYLEFRDGAGAVSLAKRAIQDEPLVQTYSIMASGYAEMGDFRKAQETVMLALSKSTAESEKRELKRKLELFREKKPEMDEWAPRATAREPRS</sequence>
<name>A0A0R2RKN2_9BACT</name>
<dbReference type="SMART" id="SM00028">
    <property type="entry name" value="TPR"/>
    <property type="match status" value="4"/>
</dbReference>
<dbReference type="EMBL" id="LIBO01000018">
    <property type="protein sequence ID" value="KRO62966.1"/>
    <property type="molecule type" value="Genomic_DNA"/>
</dbReference>